<reference evidence="2 3" key="1">
    <citation type="journal article" date="2015" name="Genome Announc.">
        <title>Complete Genome Sequence of Sedimenticola thiotaurini Strain SIP-G1, a Polyphosphate- and Polyhydroxyalkanoate-Accumulating Sulfur-Oxidizing Gammaproteobacterium Isolated from Salt Marsh Sediments.</title>
        <authorList>
            <person name="Flood B.E."/>
            <person name="Jones D.S."/>
            <person name="Bailey J.V."/>
        </authorList>
    </citation>
    <scope>NUCLEOTIDE SEQUENCE [LARGE SCALE GENOMIC DNA]</scope>
    <source>
        <strain evidence="2 3">SIP-G1</strain>
    </source>
</reference>
<dbReference type="OrthoDB" id="5801306at2"/>
<protein>
    <recommendedName>
        <fullName evidence="1">WGR domain-containing protein</fullName>
    </recommendedName>
</protein>
<dbReference type="RefSeq" id="WP_046859713.1">
    <property type="nucleotide sequence ID" value="NZ_CP011412.1"/>
</dbReference>
<accession>A0A0F7K1F5</accession>
<evidence type="ECO:0000313" key="2">
    <source>
        <dbReference type="EMBL" id="AKH20783.1"/>
    </source>
</evidence>
<feature type="domain" description="WGR" evidence="1">
    <location>
        <begin position="2"/>
        <end position="73"/>
    </location>
</feature>
<dbReference type="Pfam" id="PF05406">
    <property type="entry name" value="WGR"/>
    <property type="match status" value="1"/>
</dbReference>
<dbReference type="CDD" id="cd07996">
    <property type="entry name" value="WGR_MMR_like"/>
    <property type="match status" value="1"/>
</dbReference>
<dbReference type="InterPro" id="IPR036930">
    <property type="entry name" value="WGR_dom_sf"/>
</dbReference>
<dbReference type="EMBL" id="CP011412">
    <property type="protein sequence ID" value="AKH20783.1"/>
    <property type="molecule type" value="Genomic_DNA"/>
</dbReference>
<evidence type="ECO:0000313" key="3">
    <source>
        <dbReference type="Proteomes" id="UP000034410"/>
    </source>
</evidence>
<dbReference type="SUPFAM" id="SSF142921">
    <property type="entry name" value="WGR domain-like"/>
    <property type="match status" value="1"/>
</dbReference>
<dbReference type="KEGG" id="seds:AAY24_10980"/>
<dbReference type="InterPro" id="IPR049809">
    <property type="entry name" value="YehF/YfeS-like_WGR"/>
</dbReference>
<sequence>MRIYMQTLHAPEQPLRYYHLHLQPDLLGGWNLVRESGIQGARGQVTKEHFEDREAAERTLIKRRDMQLKRGYRVVFREGIPYESSN</sequence>
<organism evidence="2 3">
    <name type="scientific">Sedimenticola thiotaurini</name>
    <dbReference type="NCBI Taxonomy" id="1543721"/>
    <lineage>
        <taxon>Bacteria</taxon>
        <taxon>Pseudomonadati</taxon>
        <taxon>Pseudomonadota</taxon>
        <taxon>Gammaproteobacteria</taxon>
        <taxon>Chromatiales</taxon>
        <taxon>Sedimenticolaceae</taxon>
        <taxon>Sedimenticola</taxon>
    </lineage>
</organism>
<dbReference type="AlphaFoldDB" id="A0A0F7K1F5"/>
<gene>
    <name evidence="2" type="ORF">AAY24_10980</name>
</gene>
<evidence type="ECO:0000259" key="1">
    <source>
        <dbReference type="Pfam" id="PF05406"/>
    </source>
</evidence>
<dbReference type="Proteomes" id="UP000034410">
    <property type="component" value="Chromosome"/>
</dbReference>
<dbReference type="InterPro" id="IPR008893">
    <property type="entry name" value="WGR_domain"/>
</dbReference>
<proteinExistence type="predicted"/>
<name>A0A0F7K1F5_9GAMM</name>
<keyword evidence="3" id="KW-1185">Reference proteome</keyword>